<dbReference type="RefSeq" id="WP_078788272.1">
    <property type="nucleotide sequence ID" value="NZ_FNHR01000025.1"/>
</dbReference>
<gene>
    <name evidence="1" type="ORF">SAMN02745110_02499</name>
</gene>
<protein>
    <submittedName>
        <fullName evidence="1">Uncharacterized protein</fullName>
    </submittedName>
</protein>
<proteinExistence type="predicted"/>
<accession>A0A1T4QRS9</accession>
<evidence type="ECO:0000313" key="1">
    <source>
        <dbReference type="EMBL" id="SKA06440.1"/>
    </source>
</evidence>
<evidence type="ECO:0000313" key="2">
    <source>
        <dbReference type="Proteomes" id="UP000189857"/>
    </source>
</evidence>
<dbReference type="Proteomes" id="UP000189857">
    <property type="component" value="Unassembled WGS sequence"/>
</dbReference>
<dbReference type="AlphaFoldDB" id="A0A1T4QRS9"/>
<reference evidence="1 2" key="1">
    <citation type="submission" date="2017-02" db="EMBL/GenBank/DDBJ databases">
        <authorList>
            <person name="Peterson S.W."/>
        </authorList>
    </citation>
    <scope>NUCLEOTIDE SEQUENCE [LARGE SCALE GENOMIC DNA]</scope>
    <source>
        <strain evidence="1 2">ATCC 17233</strain>
    </source>
</reference>
<sequence length="73" mass="8400">MERNMDRLANILSMVKANLKDERGVQIIDEIIDVGYNAGYYDWNDWCDYCENDLPEEAAEIASIIDDILKGDN</sequence>
<keyword evidence="2" id="KW-1185">Reference proteome</keyword>
<dbReference type="EMBL" id="FUXA01000025">
    <property type="protein sequence ID" value="SKA06440.1"/>
    <property type="molecule type" value="Genomic_DNA"/>
</dbReference>
<organism evidence="1 2">
    <name type="scientific">Eubacterium ruminantium</name>
    <dbReference type="NCBI Taxonomy" id="42322"/>
    <lineage>
        <taxon>Bacteria</taxon>
        <taxon>Bacillati</taxon>
        <taxon>Bacillota</taxon>
        <taxon>Clostridia</taxon>
        <taxon>Eubacteriales</taxon>
        <taxon>Eubacteriaceae</taxon>
        <taxon>Eubacterium</taxon>
    </lineage>
</organism>
<name>A0A1T4QRS9_9FIRM</name>